<keyword evidence="3" id="KW-0238">DNA-binding</keyword>
<dbReference type="CDD" id="cd09898">
    <property type="entry name" value="H3TH_53EXO"/>
    <property type="match status" value="1"/>
</dbReference>
<evidence type="ECO:0000256" key="1">
    <source>
        <dbReference type="ARBA" id="ARBA00022722"/>
    </source>
</evidence>
<name>A0A0G0ER77_UNCC3</name>
<dbReference type="GO" id="GO:0017108">
    <property type="term" value="F:5'-flap endonuclease activity"/>
    <property type="evidence" value="ECO:0007669"/>
    <property type="project" value="InterPro"/>
</dbReference>
<organism evidence="5 6">
    <name type="scientific">candidate division CPR3 bacterium GW2011_GWF2_35_18</name>
    <dbReference type="NCBI Taxonomy" id="1618350"/>
    <lineage>
        <taxon>Bacteria</taxon>
        <taxon>Bacteria division CPR3</taxon>
    </lineage>
</organism>
<feature type="domain" description="5'-3' exonuclease" evidence="4">
    <location>
        <begin position="4"/>
        <end position="265"/>
    </location>
</feature>
<sequence>MNDSKIVIFDAHALIHRAYHALPPLTTSEGIPINAVYGFVKIVLNILETMSPNYVAVAFDTRTPTFRHVDYSEYKANRPPSPDDLKIQFPIVKQIVEDLGLSSFEVEGYEADDVIGALVNKFEKSVSNSEIFIVTGDFDATQLVNDHIKIFTLGKRIENTSIWSKKDLMEKFQLSYPKQIIDYKALRGDPSDNIPGVKGIGEKTASILLKNFKNLETIYENIDKVESKYRQKLVDDRTNAFLSKKLATIISDVPLSFKVDECKYHSFDREKIVPVLEKYEFRSLIKKFTRKDISKTVQKKDENEQLSFIE</sequence>
<keyword evidence="1" id="KW-0540">Nuclease</keyword>
<dbReference type="InterPro" id="IPR008918">
    <property type="entry name" value="HhH2"/>
</dbReference>
<dbReference type="GO" id="GO:0033567">
    <property type="term" value="P:DNA replication, Okazaki fragment processing"/>
    <property type="evidence" value="ECO:0007669"/>
    <property type="project" value="InterPro"/>
</dbReference>
<dbReference type="GO" id="GO:0003677">
    <property type="term" value="F:DNA binding"/>
    <property type="evidence" value="ECO:0007669"/>
    <property type="project" value="UniProtKB-KW"/>
</dbReference>
<dbReference type="AlphaFoldDB" id="A0A0G0ER77"/>
<reference evidence="5 6" key="1">
    <citation type="journal article" date="2015" name="Nature">
        <title>rRNA introns, odd ribosomes, and small enigmatic genomes across a large radiation of phyla.</title>
        <authorList>
            <person name="Brown C.T."/>
            <person name="Hug L.A."/>
            <person name="Thomas B.C."/>
            <person name="Sharon I."/>
            <person name="Castelle C.J."/>
            <person name="Singh A."/>
            <person name="Wilkins M.J."/>
            <person name="Williams K.H."/>
            <person name="Banfield J.F."/>
        </authorList>
    </citation>
    <scope>NUCLEOTIDE SEQUENCE [LARGE SCALE GENOMIC DNA]</scope>
</reference>
<evidence type="ECO:0000313" key="5">
    <source>
        <dbReference type="EMBL" id="KKP69802.1"/>
    </source>
</evidence>
<evidence type="ECO:0000313" key="6">
    <source>
        <dbReference type="Proteomes" id="UP000034581"/>
    </source>
</evidence>
<dbReference type="CDD" id="cd09859">
    <property type="entry name" value="PIN_53EXO"/>
    <property type="match status" value="1"/>
</dbReference>
<comment type="caution">
    <text evidence="5">The sequence shown here is derived from an EMBL/GenBank/DDBJ whole genome shotgun (WGS) entry which is preliminary data.</text>
</comment>
<dbReference type="EMBL" id="LBQB01000003">
    <property type="protein sequence ID" value="KKP69802.1"/>
    <property type="molecule type" value="Genomic_DNA"/>
</dbReference>
<dbReference type="STRING" id="1618350.UR67_C0003G0080"/>
<dbReference type="InterPro" id="IPR020046">
    <property type="entry name" value="5-3_exonucl_a-hlix_arch_N"/>
</dbReference>
<dbReference type="GO" id="GO:0008409">
    <property type="term" value="F:5'-3' exonuclease activity"/>
    <property type="evidence" value="ECO:0007669"/>
    <property type="project" value="InterPro"/>
</dbReference>
<dbReference type="Pfam" id="PF01367">
    <property type="entry name" value="5_3_exonuc"/>
    <property type="match status" value="1"/>
</dbReference>
<dbReference type="PANTHER" id="PTHR42646">
    <property type="entry name" value="FLAP ENDONUCLEASE XNI"/>
    <property type="match status" value="1"/>
</dbReference>
<dbReference type="SMART" id="SM00279">
    <property type="entry name" value="HhH2"/>
    <property type="match status" value="1"/>
</dbReference>
<proteinExistence type="predicted"/>
<keyword evidence="2" id="KW-0378">Hydrolase</keyword>
<evidence type="ECO:0000256" key="2">
    <source>
        <dbReference type="ARBA" id="ARBA00022801"/>
    </source>
</evidence>
<dbReference type="InterPro" id="IPR036279">
    <property type="entry name" value="5-3_exonuclease_C_sf"/>
</dbReference>
<dbReference type="Proteomes" id="UP000034581">
    <property type="component" value="Unassembled WGS sequence"/>
</dbReference>
<dbReference type="SUPFAM" id="SSF47807">
    <property type="entry name" value="5' to 3' exonuclease, C-terminal subdomain"/>
    <property type="match status" value="1"/>
</dbReference>
<dbReference type="Gene3D" id="3.40.50.1010">
    <property type="entry name" value="5'-nuclease"/>
    <property type="match status" value="1"/>
</dbReference>
<dbReference type="PANTHER" id="PTHR42646:SF2">
    <property type="entry name" value="5'-3' EXONUCLEASE FAMILY PROTEIN"/>
    <property type="match status" value="1"/>
</dbReference>
<evidence type="ECO:0000256" key="3">
    <source>
        <dbReference type="ARBA" id="ARBA00023125"/>
    </source>
</evidence>
<dbReference type="SUPFAM" id="SSF88723">
    <property type="entry name" value="PIN domain-like"/>
    <property type="match status" value="1"/>
</dbReference>
<dbReference type="SMART" id="SM00475">
    <property type="entry name" value="53EXOc"/>
    <property type="match status" value="1"/>
</dbReference>
<dbReference type="InterPro" id="IPR020045">
    <property type="entry name" value="DNA_polI_H3TH"/>
</dbReference>
<dbReference type="Pfam" id="PF02739">
    <property type="entry name" value="5_3_exonuc_N"/>
    <property type="match status" value="1"/>
</dbReference>
<dbReference type="Gene3D" id="1.10.150.20">
    <property type="entry name" value="5' to 3' exonuclease, C-terminal subdomain"/>
    <property type="match status" value="1"/>
</dbReference>
<dbReference type="InterPro" id="IPR002421">
    <property type="entry name" value="5-3_exonuclease"/>
</dbReference>
<dbReference type="PATRIC" id="fig|1618350.3.peg.587"/>
<gene>
    <name evidence="5" type="ORF">UR67_C0003G0080</name>
</gene>
<dbReference type="InterPro" id="IPR029060">
    <property type="entry name" value="PIN-like_dom_sf"/>
</dbReference>
<dbReference type="InterPro" id="IPR038969">
    <property type="entry name" value="FEN"/>
</dbReference>
<dbReference type="FunFam" id="1.10.150.20:FF:000003">
    <property type="entry name" value="DNA polymerase I"/>
    <property type="match status" value="1"/>
</dbReference>
<evidence type="ECO:0000259" key="4">
    <source>
        <dbReference type="SMART" id="SM00475"/>
    </source>
</evidence>
<protein>
    <submittedName>
        <fullName evidence="5">Polymerase I protein</fullName>
    </submittedName>
</protein>
<accession>A0A0G0ER77</accession>